<dbReference type="OrthoDB" id="2269373at2759"/>
<dbReference type="PANTHER" id="PTHR31001:SF45">
    <property type="entry name" value="ZN(II)2CYS6 TRANSCRIPTION FACTOR (EUROFUNG)"/>
    <property type="match status" value="1"/>
</dbReference>
<gene>
    <name evidence="6" type="ORF">AAL_03783</name>
</gene>
<keyword evidence="2" id="KW-0479">Metal-binding</keyword>
<dbReference type="GO" id="GO:0006351">
    <property type="term" value="P:DNA-templated transcription"/>
    <property type="evidence" value="ECO:0007669"/>
    <property type="project" value="InterPro"/>
</dbReference>
<dbReference type="CDD" id="cd12148">
    <property type="entry name" value="fungal_TF_MHR"/>
    <property type="match status" value="1"/>
</dbReference>
<dbReference type="SMART" id="SM00906">
    <property type="entry name" value="Fungal_trans"/>
    <property type="match status" value="1"/>
</dbReference>
<dbReference type="PANTHER" id="PTHR31001">
    <property type="entry name" value="UNCHARACTERIZED TRANSCRIPTIONAL REGULATORY PROTEIN"/>
    <property type="match status" value="1"/>
</dbReference>
<evidence type="ECO:0000256" key="2">
    <source>
        <dbReference type="ARBA" id="ARBA00022723"/>
    </source>
</evidence>
<dbReference type="EMBL" id="AZGY01000007">
    <property type="protein sequence ID" value="KZZ96554.1"/>
    <property type="molecule type" value="Genomic_DNA"/>
</dbReference>
<dbReference type="Pfam" id="PF00172">
    <property type="entry name" value="Zn_clus"/>
    <property type="match status" value="1"/>
</dbReference>
<dbReference type="InterPro" id="IPR007219">
    <property type="entry name" value="XnlR_reg_dom"/>
</dbReference>
<evidence type="ECO:0000259" key="5">
    <source>
        <dbReference type="PROSITE" id="PS50048"/>
    </source>
</evidence>
<evidence type="ECO:0000256" key="4">
    <source>
        <dbReference type="SAM" id="MobiDB-lite"/>
    </source>
</evidence>
<evidence type="ECO:0000256" key="1">
    <source>
        <dbReference type="ARBA" id="ARBA00004123"/>
    </source>
</evidence>
<feature type="region of interest" description="Disordered" evidence="4">
    <location>
        <begin position="116"/>
        <end position="153"/>
    </location>
</feature>
<feature type="compositionally biased region" description="Basic and acidic residues" evidence="4">
    <location>
        <begin position="21"/>
        <end position="32"/>
    </location>
</feature>
<dbReference type="Gene3D" id="4.10.240.10">
    <property type="entry name" value="Zn(2)-C6 fungal-type DNA-binding domain"/>
    <property type="match status" value="1"/>
</dbReference>
<dbReference type="GO" id="GO:0003677">
    <property type="term" value="F:DNA binding"/>
    <property type="evidence" value="ECO:0007669"/>
    <property type="project" value="InterPro"/>
</dbReference>
<dbReference type="InterPro" id="IPR050613">
    <property type="entry name" value="Sec_Metabolite_Reg"/>
</dbReference>
<dbReference type="PROSITE" id="PS50048">
    <property type="entry name" value="ZN2_CY6_FUNGAL_2"/>
    <property type="match status" value="1"/>
</dbReference>
<dbReference type="STRING" id="1081109.A0A168CG38"/>
<dbReference type="GO" id="GO:0008270">
    <property type="term" value="F:zinc ion binding"/>
    <property type="evidence" value="ECO:0007669"/>
    <property type="project" value="InterPro"/>
</dbReference>
<comment type="subcellular location">
    <subcellularLocation>
        <location evidence="1">Nucleus</location>
    </subcellularLocation>
</comment>
<name>A0A168CG38_9HYPO</name>
<sequence>MLSRKEPPAPDASPPVADVTLPHRELEPHHQQTDMSVRTQASPDAPSRPARVLACVLCQQRKVKCSRTFPCTNCTRQKVPCVPATQPRPRRRRFPEKELLDRLRRYEELMRQNHVAFEPLHHPSKAASAEPSESEDDRASRRSVSAGKDGDACLPKDEMFSDSFREGLMKSWDSARDHEDHILFGSRHMPVALSSFHPFPAQMFKLWQVYLDNVDPLLKVTHAPSLQGRIVQAMSNPIKMDQSLEALLFSIYCIAVTSLDSEECLVYFGSSKADLLTQFRFGCQQALMNANFLHSDDLDCLVALYLYLLSLYATVHVKSLSSMMGIAMRTAQRLGIHNEAANARQTVFRAEMRRRLWWSLMLFDSRVNDVANASSSLQIPTWDCRLPLNVNDSELRPDMTEQPAPHGKLSDCCFPFVRSVLGDSVRHLDFHIDLINPRLKRIAKGGKGKVPDVQSLERALEERFLGHCLEEHPLQSLTMWSTRAQLARYRVLELYWQKAQPARGEQHDWAAAATRAALAQLECDTKTMKAHLMKRHHWFLRHSFPLPAYTHILGDLKTPSHEGAAHELWNALNENFVARFSSENASSTLQLRAVGGAIMEAWEKIKPLREGLADFSVPELVLNAEKRLHEVTRPSQDLFSTSLASTLGDARFVAPQEAPGHYRIMDCATVQGLALDESHVAHALDWD</sequence>
<dbReference type="InterPro" id="IPR036864">
    <property type="entry name" value="Zn2-C6_fun-type_DNA-bd_sf"/>
</dbReference>
<dbReference type="InterPro" id="IPR001138">
    <property type="entry name" value="Zn2Cys6_DnaBD"/>
</dbReference>
<reference evidence="6 7" key="1">
    <citation type="journal article" date="2016" name="Genome Biol. Evol.">
        <title>Divergent and convergent evolution of fungal pathogenicity.</title>
        <authorList>
            <person name="Shang Y."/>
            <person name="Xiao G."/>
            <person name="Zheng P."/>
            <person name="Cen K."/>
            <person name="Zhan S."/>
            <person name="Wang C."/>
        </authorList>
    </citation>
    <scope>NUCLEOTIDE SEQUENCE [LARGE SCALE GENOMIC DNA]</scope>
    <source>
        <strain evidence="6 7">RCEF 2490</strain>
    </source>
</reference>
<keyword evidence="3" id="KW-0539">Nucleus</keyword>
<comment type="caution">
    <text evidence="6">The sequence shown here is derived from an EMBL/GenBank/DDBJ whole genome shotgun (WGS) entry which is preliminary data.</text>
</comment>
<feature type="region of interest" description="Disordered" evidence="4">
    <location>
        <begin position="1"/>
        <end position="46"/>
    </location>
</feature>
<evidence type="ECO:0000313" key="6">
    <source>
        <dbReference type="EMBL" id="KZZ96554.1"/>
    </source>
</evidence>
<feature type="domain" description="Zn(2)-C6 fungal-type" evidence="5">
    <location>
        <begin position="54"/>
        <end position="82"/>
    </location>
</feature>
<accession>A0A168CG38</accession>
<proteinExistence type="predicted"/>
<evidence type="ECO:0000313" key="7">
    <source>
        <dbReference type="Proteomes" id="UP000078544"/>
    </source>
</evidence>
<dbReference type="Pfam" id="PF04082">
    <property type="entry name" value="Fungal_trans"/>
    <property type="match status" value="1"/>
</dbReference>
<dbReference type="SUPFAM" id="SSF57701">
    <property type="entry name" value="Zn2/Cys6 DNA-binding domain"/>
    <property type="match status" value="1"/>
</dbReference>
<dbReference type="Proteomes" id="UP000078544">
    <property type="component" value="Unassembled WGS sequence"/>
</dbReference>
<dbReference type="GO" id="GO:0005634">
    <property type="term" value="C:nucleus"/>
    <property type="evidence" value="ECO:0007669"/>
    <property type="project" value="UniProtKB-SubCell"/>
</dbReference>
<dbReference type="SMART" id="SM00066">
    <property type="entry name" value="GAL4"/>
    <property type="match status" value="1"/>
</dbReference>
<protein>
    <submittedName>
        <fullName evidence="6">Transcription factor</fullName>
    </submittedName>
</protein>
<organism evidence="6 7">
    <name type="scientific">Moelleriella libera RCEF 2490</name>
    <dbReference type="NCBI Taxonomy" id="1081109"/>
    <lineage>
        <taxon>Eukaryota</taxon>
        <taxon>Fungi</taxon>
        <taxon>Dikarya</taxon>
        <taxon>Ascomycota</taxon>
        <taxon>Pezizomycotina</taxon>
        <taxon>Sordariomycetes</taxon>
        <taxon>Hypocreomycetidae</taxon>
        <taxon>Hypocreales</taxon>
        <taxon>Clavicipitaceae</taxon>
        <taxon>Moelleriella</taxon>
    </lineage>
</organism>
<evidence type="ECO:0000256" key="3">
    <source>
        <dbReference type="ARBA" id="ARBA00023242"/>
    </source>
</evidence>
<dbReference type="GO" id="GO:0000981">
    <property type="term" value="F:DNA-binding transcription factor activity, RNA polymerase II-specific"/>
    <property type="evidence" value="ECO:0007669"/>
    <property type="project" value="InterPro"/>
</dbReference>
<dbReference type="CDD" id="cd00067">
    <property type="entry name" value="GAL4"/>
    <property type="match status" value="1"/>
</dbReference>
<keyword evidence="7" id="KW-1185">Reference proteome</keyword>
<feature type="compositionally biased region" description="Polar residues" evidence="4">
    <location>
        <begin position="33"/>
        <end position="42"/>
    </location>
</feature>
<dbReference type="AlphaFoldDB" id="A0A168CG38"/>